<organism evidence="2 3">
    <name type="scientific">Chryseobacterium nematophagum</name>
    <dbReference type="NCBI Taxonomy" id="2305228"/>
    <lineage>
        <taxon>Bacteria</taxon>
        <taxon>Pseudomonadati</taxon>
        <taxon>Bacteroidota</taxon>
        <taxon>Flavobacteriia</taxon>
        <taxon>Flavobacteriales</taxon>
        <taxon>Weeksellaceae</taxon>
        <taxon>Chryseobacterium group</taxon>
        <taxon>Chryseobacterium</taxon>
    </lineage>
</organism>
<evidence type="ECO:0000313" key="3">
    <source>
        <dbReference type="Proteomes" id="UP000278775"/>
    </source>
</evidence>
<proteinExistence type="predicted"/>
<evidence type="ECO:0000313" key="2">
    <source>
        <dbReference type="EMBL" id="RNA61416.1"/>
    </source>
</evidence>
<dbReference type="OrthoDB" id="8417456at2"/>
<dbReference type="Pfam" id="PF18626">
    <property type="entry name" value="Gln_deamidase_2"/>
    <property type="match status" value="1"/>
</dbReference>
<dbReference type="AlphaFoldDB" id="A0A3M7TEL4"/>
<evidence type="ECO:0000259" key="1">
    <source>
        <dbReference type="Pfam" id="PF18626"/>
    </source>
</evidence>
<name>A0A3M7TEL4_9FLAO</name>
<protein>
    <recommendedName>
        <fullName evidence="1">Protein glutaminase domain-containing protein</fullName>
    </recommendedName>
</protein>
<dbReference type="EMBL" id="QWIU01000002">
    <property type="protein sequence ID" value="RNA61416.1"/>
    <property type="molecule type" value="Genomic_DNA"/>
</dbReference>
<dbReference type="InterPro" id="IPR041325">
    <property type="entry name" value="Gln_deamidase_2"/>
</dbReference>
<dbReference type="Proteomes" id="UP000278775">
    <property type="component" value="Unassembled WGS sequence"/>
</dbReference>
<reference evidence="2 3" key="1">
    <citation type="submission" date="2018-08" db="EMBL/GenBank/DDBJ databases">
        <title>Chryseobacterium nematophagum: a novel matrix digesting pathogen of nematodes.</title>
        <authorList>
            <person name="Page A."/>
            <person name="Roberts M."/>
            <person name="Felix M.-A."/>
            <person name="Weir W."/>
        </authorList>
    </citation>
    <scope>NUCLEOTIDE SEQUENCE [LARGE SCALE GENOMIC DNA]</scope>
    <source>
        <strain evidence="2 3">JUb129</strain>
    </source>
</reference>
<dbReference type="Gene3D" id="3.10.620.30">
    <property type="match status" value="1"/>
</dbReference>
<gene>
    <name evidence="2" type="ORF">D1631_05450</name>
</gene>
<feature type="domain" description="Protein glutaminase" evidence="1">
    <location>
        <begin position="23"/>
        <end position="122"/>
    </location>
</feature>
<dbReference type="RefSeq" id="WP_122635557.1">
    <property type="nucleotide sequence ID" value="NZ_QWIU01000002.1"/>
</dbReference>
<accession>A0A3M7TEL4</accession>
<sequence>MLLLTACFNDRDRMDNYDYSSVENMFNEINTFSCLNYNSNTSACIDFNYNNDGSFARAHKMREILIYKGINEFSIQKIWIYGTGNESLKNGWKYHVAIIVGGQVIDPSLFNTPVSIERWANACRSYSNQMITTQQTPGYFYAPSKNFRNTGSYDTDPAYDKTNCILNTINYNIIICGGYSQRILE</sequence>
<comment type="caution">
    <text evidence="2">The sequence shown here is derived from an EMBL/GenBank/DDBJ whole genome shotgun (WGS) entry which is preliminary data.</text>
</comment>